<evidence type="ECO:0008006" key="5">
    <source>
        <dbReference type="Google" id="ProtNLM"/>
    </source>
</evidence>
<dbReference type="AlphaFoldDB" id="A0A6A5UKE4"/>
<reference evidence="3" key="1">
    <citation type="journal article" date="2020" name="Stud. Mycol.">
        <title>101 Dothideomycetes genomes: a test case for predicting lifestyles and emergence of pathogens.</title>
        <authorList>
            <person name="Haridas S."/>
            <person name="Albert R."/>
            <person name="Binder M."/>
            <person name="Bloem J."/>
            <person name="Labutti K."/>
            <person name="Salamov A."/>
            <person name="Andreopoulos B."/>
            <person name="Baker S."/>
            <person name="Barry K."/>
            <person name="Bills G."/>
            <person name="Bluhm B."/>
            <person name="Cannon C."/>
            <person name="Castanera R."/>
            <person name="Culley D."/>
            <person name="Daum C."/>
            <person name="Ezra D."/>
            <person name="Gonzalez J."/>
            <person name="Henrissat B."/>
            <person name="Kuo A."/>
            <person name="Liang C."/>
            <person name="Lipzen A."/>
            <person name="Lutzoni F."/>
            <person name="Magnuson J."/>
            <person name="Mondo S."/>
            <person name="Nolan M."/>
            <person name="Ohm R."/>
            <person name="Pangilinan J."/>
            <person name="Park H.-J."/>
            <person name="Ramirez L."/>
            <person name="Alfaro M."/>
            <person name="Sun H."/>
            <person name="Tritt A."/>
            <person name="Yoshinaga Y."/>
            <person name="Zwiers L.-H."/>
            <person name="Turgeon B."/>
            <person name="Goodwin S."/>
            <person name="Spatafora J."/>
            <person name="Crous P."/>
            <person name="Grigoriev I."/>
        </authorList>
    </citation>
    <scope>NUCLEOTIDE SEQUENCE</scope>
    <source>
        <strain evidence="3">CBS 107.79</strain>
    </source>
</reference>
<dbReference type="SUPFAM" id="SSF49503">
    <property type="entry name" value="Cupredoxins"/>
    <property type="match status" value="1"/>
</dbReference>
<accession>A0A6A5UKE4</accession>
<dbReference type="InterPro" id="IPR008972">
    <property type="entry name" value="Cupredoxin"/>
</dbReference>
<keyword evidence="4" id="KW-1185">Reference proteome</keyword>
<dbReference type="OrthoDB" id="2331100at2759"/>
<keyword evidence="1" id="KW-0472">Membrane</keyword>
<name>A0A6A5UKE4_9PLEO</name>
<keyword evidence="1" id="KW-0812">Transmembrane</keyword>
<keyword evidence="2" id="KW-0732">Signal</keyword>
<feature type="transmembrane region" description="Helical" evidence="1">
    <location>
        <begin position="178"/>
        <end position="201"/>
    </location>
</feature>
<proteinExistence type="predicted"/>
<dbReference type="PANTHER" id="PTHR34883:SF8">
    <property type="entry name" value="EXTRACELLULAR SERINE-RICH PROTEIN (AFU_ORTHOLOGUE AFUA_6G00670)"/>
    <property type="match status" value="1"/>
</dbReference>
<sequence length="306" mass="32733">MICSIIFAFAVHLAAHLVHAAEFNVTVGIPLHKFGRPLIQQAAVGDTVVFQFYPPQHSVVRADEGNPCIPYEYYHSGSGGFFSGMQTVGVNDPIPTWTLRINDTEPIFFYCSAEGSCVEQQMVGGINMTHKNQSTLDRQIKLINKGTRMLQPGEAIPPEGTDIPTPQPHAHTALPPGAIVGIAVGGAAVLALAAALFFFVGRAKTLNEFLRRRDGNAHGGSTGQKMVQSTGFEGCVPIKGDQPAPPGYPPAYSSPVMGGAMHPAYRHGSDGGYMRDSATSPGVEAWRWSMYDGPPQEMDAQGIASR</sequence>
<evidence type="ECO:0000313" key="3">
    <source>
        <dbReference type="EMBL" id="KAF1965693.1"/>
    </source>
</evidence>
<feature type="chain" id="PRO_5025612006" description="Extracellular serine-rich protein" evidence="2">
    <location>
        <begin position="21"/>
        <end position="306"/>
    </location>
</feature>
<protein>
    <recommendedName>
        <fullName evidence="5">Extracellular serine-rich protein</fullName>
    </recommendedName>
</protein>
<organism evidence="3 4">
    <name type="scientific">Bimuria novae-zelandiae CBS 107.79</name>
    <dbReference type="NCBI Taxonomy" id="1447943"/>
    <lineage>
        <taxon>Eukaryota</taxon>
        <taxon>Fungi</taxon>
        <taxon>Dikarya</taxon>
        <taxon>Ascomycota</taxon>
        <taxon>Pezizomycotina</taxon>
        <taxon>Dothideomycetes</taxon>
        <taxon>Pleosporomycetidae</taxon>
        <taxon>Pleosporales</taxon>
        <taxon>Massarineae</taxon>
        <taxon>Didymosphaeriaceae</taxon>
        <taxon>Bimuria</taxon>
    </lineage>
</organism>
<dbReference type="EMBL" id="ML976757">
    <property type="protein sequence ID" value="KAF1965693.1"/>
    <property type="molecule type" value="Genomic_DNA"/>
</dbReference>
<evidence type="ECO:0000256" key="2">
    <source>
        <dbReference type="SAM" id="SignalP"/>
    </source>
</evidence>
<dbReference type="InterPro" id="IPR052953">
    <property type="entry name" value="Ser-rich/MCO-related"/>
</dbReference>
<dbReference type="Proteomes" id="UP000800036">
    <property type="component" value="Unassembled WGS sequence"/>
</dbReference>
<gene>
    <name evidence="3" type="ORF">BU23DRAFT_604028</name>
</gene>
<evidence type="ECO:0000256" key="1">
    <source>
        <dbReference type="SAM" id="Phobius"/>
    </source>
</evidence>
<feature type="signal peptide" evidence="2">
    <location>
        <begin position="1"/>
        <end position="20"/>
    </location>
</feature>
<dbReference type="PANTHER" id="PTHR34883">
    <property type="entry name" value="SERINE-RICH PROTEIN, PUTATIVE-RELATED-RELATED"/>
    <property type="match status" value="1"/>
</dbReference>
<evidence type="ECO:0000313" key="4">
    <source>
        <dbReference type="Proteomes" id="UP000800036"/>
    </source>
</evidence>
<keyword evidence="1" id="KW-1133">Transmembrane helix</keyword>
<dbReference type="Gene3D" id="2.60.40.420">
    <property type="entry name" value="Cupredoxins - blue copper proteins"/>
    <property type="match status" value="1"/>
</dbReference>